<comment type="caution">
    <text evidence="10">Lacks conserved residue(s) required for the propagation of feature annotation.</text>
</comment>
<keyword evidence="6 10" id="KW-0862">Zinc</keyword>
<dbReference type="GO" id="GO:0046872">
    <property type="term" value="F:metal ion binding"/>
    <property type="evidence" value="ECO:0007669"/>
    <property type="project" value="UniProtKB-KW"/>
</dbReference>
<dbReference type="Proteomes" id="UP000085678">
    <property type="component" value="Unplaced"/>
</dbReference>
<feature type="binding site" evidence="10">
    <location>
        <position position="393"/>
    </location>
    <ligand>
        <name>Zn(2+)</name>
        <dbReference type="ChEBI" id="CHEBI:29105"/>
        <note>catalytic</note>
    </ligand>
</feature>
<evidence type="ECO:0000256" key="3">
    <source>
        <dbReference type="ARBA" id="ARBA00022670"/>
    </source>
</evidence>
<keyword evidence="11" id="KW-0732">Signal</keyword>
<evidence type="ECO:0000259" key="12">
    <source>
        <dbReference type="PROSITE" id="PS50215"/>
    </source>
</evidence>
<keyword evidence="5" id="KW-0378">Hydrolase</keyword>
<evidence type="ECO:0000313" key="14">
    <source>
        <dbReference type="RefSeq" id="XP_013388021.1"/>
    </source>
</evidence>
<evidence type="ECO:0000256" key="9">
    <source>
        <dbReference type="ARBA" id="ARBA00023180"/>
    </source>
</evidence>
<dbReference type="GO" id="GO:0006508">
    <property type="term" value="P:proteolysis"/>
    <property type="evidence" value="ECO:0007669"/>
    <property type="project" value="UniProtKB-KW"/>
</dbReference>
<dbReference type="RefSeq" id="XP_013388021.1">
    <property type="nucleotide sequence ID" value="XM_013532567.1"/>
</dbReference>
<feature type="binding site" evidence="10">
    <location>
        <position position="397"/>
    </location>
    <ligand>
        <name>Zn(2+)</name>
        <dbReference type="ChEBI" id="CHEBI:29105"/>
        <note>catalytic</note>
    </ligand>
</feature>
<evidence type="ECO:0000256" key="7">
    <source>
        <dbReference type="ARBA" id="ARBA00023049"/>
    </source>
</evidence>
<evidence type="ECO:0000256" key="11">
    <source>
        <dbReference type="SAM" id="SignalP"/>
    </source>
</evidence>
<protein>
    <submittedName>
        <fullName evidence="14">A disintegrin and metalloproteinase with thrombospondin motifs adt-1-like</fullName>
    </submittedName>
</protein>
<dbReference type="GO" id="GO:0031012">
    <property type="term" value="C:extracellular matrix"/>
    <property type="evidence" value="ECO:0007669"/>
    <property type="project" value="TreeGrafter"/>
</dbReference>
<dbReference type="InterPro" id="IPR001590">
    <property type="entry name" value="Peptidase_M12B"/>
</dbReference>
<dbReference type="InterPro" id="IPR024079">
    <property type="entry name" value="MetalloPept_cat_dom_sf"/>
</dbReference>
<reference evidence="14" key="1">
    <citation type="submission" date="2025-08" db="UniProtKB">
        <authorList>
            <consortium name="RefSeq"/>
        </authorList>
    </citation>
    <scope>IDENTIFICATION</scope>
    <source>
        <tissue evidence="14">Gonads</tissue>
    </source>
</reference>
<dbReference type="InterPro" id="IPR041645">
    <property type="entry name" value="ADAMTS_CR_2"/>
</dbReference>
<feature type="binding site" evidence="10">
    <location>
        <position position="403"/>
    </location>
    <ligand>
        <name>Zn(2+)</name>
        <dbReference type="ChEBI" id="CHEBI:29105"/>
        <note>catalytic</note>
    </ligand>
</feature>
<evidence type="ECO:0000256" key="5">
    <source>
        <dbReference type="ARBA" id="ARBA00022801"/>
    </source>
</evidence>
<dbReference type="Pfam" id="PF13688">
    <property type="entry name" value="Reprolysin_5"/>
    <property type="match status" value="1"/>
</dbReference>
<proteinExistence type="predicted"/>
<feature type="signal peptide" evidence="11">
    <location>
        <begin position="1"/>
        <end position="21"/>
    </location>
</feature>
<dbReference type="SUPFAM" id="SSF55486">
    <property type="entry name" value="Metalloproteases ('zincins'), catalytic domain"/>
    <property type="match status" value="1"/>
</dbReference>
<dbReference type="InterPro" id="IPR050439">
    <property type="entry name" value="ADAMTS_ADAMTS-like"/>
</dbReference>
<sequence length="849" mass="92047">MKGGVLCLAALLIAGIKLQQAAHINNEDIEVVTIREVTDPVERELGTDQPAARYQFDAHGKSFDLRLKRNNRINLRTTPVHYCDHTGRITKKALGSDDDFTLYQDKASNAAVAVYTDKRDAKNQKKMEGFVIDADQMYEVRHLEDDKYVVARQNIESKPPGEEDVDTYAEKPTRRQLHLHVRRSADESTLLRTLMDVLTAVNKQKADKAIELSKKQTYSGSHIDASVELMVCTDDTIWTYFLGRNNQDAAAAETELKRYYALITNGMDLRYQNIEDPDLNIYVVLAAYAIVQGAGGAPWFSNNVLPGEPEKNGRKMVNKTSSLNDWCKYRNDNYGSFSEHDHGMAFTMREIVTTQTDTAVAGVARTGAICSRSSSCSIVESFGGFNSFITASHELGHNLGAYHDGSAGTSGGTSYDNRACSAGDGFIMAPSSGSSDPSKGYYFSTCSVANFKVGLAEACCLVDKGQYENSEEFAAHTQHLPGQLYTADQQCQMLYGSSSSMCRTLGSSNYCQLLLCKQTSGRCFHRFKPPADGTDCDTNKWCIQGSCVDKKAALPKSRGDSGKKTSWCPYGTWSDWGQWSRCSATCGGGTRTRTRTCPNGQKCPGDSSQTEGCNANACGTWSDWTAWTTCTVTCAGGSQTRARTCNGGSDCPGSASESQNCNTRACLASKWQWGAWTSCSASCGRGTQTRKMLCNGGKCAGGDITDTQDCNTKDCTNVAVDGNWSDWTSSSGCSVTCGSGVKAIAKLCNNPAPSNGGSYCCYKGVCRYDRLNGKTSCDAGRCGDAVDGNWGSWQAWSTCDSSCRRTRVMNCDNPAPSKGGKGCSYNNQCCYTRLRQGGSCTGGACGKYF</sequence>
<evidence type="ECO:0000256" key="6">
    <source>
        <dbReference type="ARBA" id="ARBA00022833"/>
    </source>
</evidence>
<comment type="subcellular location">
    <subcellularLocation>
        <location evidence="1">Secreted</location>
    </subcellularLocation>
</comment>
<evidence type="ECO:0000313" key="13">
    <source>
        <dbReference type="Proteomes" id="UP000085678"/>
    </source>
</evidence>
<dbReference type="GO" id="GO:0005576">
    <property type="term" value="C:extracellular region"/>
    <property type="evidence" value="ECO:0007669"/>
    <property type="project" value="UniProtKB-SubCell"/>
</dbReference>
<dbReference type="InParanoid" id="A0A1S3HR43"/>
<dbReference type="AlphaFoldDB" id="A0A1S3HR43"/>
<dbReference type="KEGG" id="lak:106157068"/>
<keyword evidence="9" id="KW-0325">Glycoprotein</keyword>
<name>A0A1S3HR43_LINAN</name>
<dbReference type="PRINTS" id="PR01705">
    <property type="entry name" value="TSP1REPEAT"/>
</dbReference>
<dbReference type="SMART" id="SM00209">
    <property type="entry name" value="TSP1"/>
    <property type="match status" value="5"/>
</dbReference>
<dbReference type="OrthoDB" id="10035764at2759"/>
<feature type="domain" description="Peptidase M12B" evidence="12">
    <location>
        <begin position="225"/>
        <end position="452"/>
    </location>
</feature>
<dbReference type="Pfam" id="PF00090">
    <property type="entry name" value="TSP_1"/>
    <property type="match status" value="4"/>
</dbReference>
<dbReference type="GO" id="GO:0030198">
    <property type="term" value="P:extracellular matrix organization"/>
    <property type="evidence" value="ECO:0007669"/>
    <property type="project" value="TreeGrafter"/>
</dbReference>
<organism evidence="13 14">
    <name type="scientific">Lingula anatina</name>
    <name type="common">Brachiopod</name>
    <name type="synonym">Lingula unguis</name>
    <dbReference type="NCBI Taxonomy" id="7574"/>
    <lineage>
        <taxon>Eukaryota</taxon>
        <taxon>Metazoa</taxon>
        <taxon>Spiralia</taxon>
        <taxon>Lophotrochozoa</taxon>
        <taxon>Brachiopoda</taxon>
        <taxon>Linguliformea</taxon>
        <taxon>Lingulata</taxon>
        <taxon>Lingulida</taxon>
        <taxon>Linguloidea</taxon>
        <taxon>Lingulidae</taxon>
        <taxon>Lingula</taxon>
    </lineage>
</organism>
<keyword evidence="3" id="KW-0645">Protease</keyword>
<dbReference type="SUPFAM" id="SSF82895">
    <property type="entry name" value="TSP-1 type 1 repeat"/>
    <property type="match status" value="4"/>
</dbReference>
<keyword evidence="8" id="KW-1015">Disulfide bond</keyword>
<evidence type="ECO:0000256" key="1">
    <source>
        <dbReference type="ARBA" id="ARBA00004613"/>
    </source>
</evidence>
<evidence type="ECO:0000256" key="8">
    <source>
        <dbReference type="ARBA" id="ARBA00023157"/>
    </source>
</evidence>
<dbReference type="Gene3D" id="3.40.1620.60">
    <property type="match status" value="1"/>
</dbReference>
<dbReference type="Pfam" id="PF17771">
    <property type="entry name" value="ADAMTS_CR_2"/>
    <property type="match status" value="1"/>
</dbReference>
<keyword evidence="7" id="KW-0482">Metalloprotease</keyword>
<dbReference type="GeneID" id="106157068"/>
<keyword evidence="2" id="KW-0964">Secreted</keyword>
<dbReference type="GO" id="GO:0004222">
    <property type="term" value="F:metalloendopeptidase activity"/>
    <property type="evidence" value="ECO:0007669"/>
    <property type="project" value="InterPro"/>
</dbReference>
<dbReference type="PROSITE" id="PS50215">
    <property type="entry name" value="ADAM_MEPRO"/>
    <property type="match status" value="1"/>
</dbReference>
<dbReference type="InterPro" id="IPR000884">
    <property type="entry name" value="TSP1_rpt"/>
</dbReference>
<dbReference type="PANTHER" id="PTHR13723">
    <property type="entry name" value="ADAMTS A DISINTEGRIN AND METALLOPROTEASE WITH THROMBOSPONDIN MOTIFS PROTEASE"/>
    <property type="match status" value="1"/>
</dbReference>
<dbReference type="InterPro" id="IPR036383">
    <property type="entry name" value="TSP1_rpt_sf"/>
</dbReference>
<accession>A0A1S3HR43</accession>
<evidence type="ECO:0000256" key="10">
    <source>
        <dbReference type="PROSITE-ProRule" id="PRU00276"/>
    </source>
</evidence>
<keyword evidence="13" id="KW-1185">Reference proteome</keyword>
<dbReference type="PROSITE" id="PS50092">
    <property type="entry name" value="TSP1"/>
    <property type="match status" value="5"/>
</dbReference>
<dbReference type="Gene3D" id="3.40.390.10">
    <property type="entry name" value="Collagenase (Catalytic Domain)"/>
    <property type="match status" value="1"/>
</dbReference>
<evidence type="ECO:0000256" key="4">
    <source>
        <dbReference type="ARBA" id="ARBA00022723"/>
    </source>
</evidence>
<feature type="active site" evidence="10">
    <location>
        <position position="394"/>
    </location>
</feature>
<evidence type="ECO:0000256" key="2">
    <source>
        <dbReference type="ARBA" id="ARBA00022525"/>
    </source>
</evidence>
<dbReference type="Gene3D" id="2.20.100.10">
    <property type="entry name" value="Thrombospondin type-1 (TSP1) repeat"/>
    <property type="match status" value="5"/>
</dbReference>
<feature type="chain" id="PRO_5010208168" evidence="11">
    <location>
        <begin position="22"/>
        <end position="849"/>
    </location>
</feature>
<keyword evidence="4 10" id="KW-0479">Metal-binding</keyword>
<gene>
    <name evidence="14" type="primary">LOC106157068</name>
</gene>